<evidence type="ECO:0000313" key="3">
    <source>
        <dbReference type="EMBL" id="CDN33761.1"/>
    </source>
</evidence>
<dbReference type="Gene3D" id="1.10.10.10">
    <property type="entry name" value="Winged helix-like DNA-binding domain superfamily/Winged helix DNA-binding domain"/>
    <property type="match status" value="1"/>
</dbReference>
<feature type="domain" description="Arginine repressor DNA-binding" evidence="2">
    <location>
        <begin position="1"/>
        <end position="68"/>
    </location>
</feature>
<reference evidence="3" key="2">
    <citation type="submission" date="2014-01" db="EMBL/GenBank/DDBJ databases">
        <authorList>
            <person name="Aslett M."/>
        </authorList>
    </citation>
    <scope>NUCLEOTIDE SEQUENCE [LARGE SCALE GENOMIC DNA]</scope>
    <source>
        <strain evidence="3">DB27</strain>
    </source>
</reference>
<organism evidence="3">
    <name type="scientific">Bacillus thuringiensis DB27</name>
    <dbReference type="NCBI Taxonomy" id="1431339"/>
    <lineage>
        <taxon>Bacteria</taxon>
        <taxon>Bacillati</taxon>
        <taxon>Bacillota</taxon>
        <taxon>Bacilli</taxon>
        <taxon>Bacillales</taxon>
        <taxon>Bacillaceae</taxon>
        <taxon>Bacillus</taxon>
        <taxon>Bacillus cereus group</taxon>
    </lineage>
</organism>
<comment type="function">
    <text evidence="1">Regulates arginine biosynthesis genes.</text>
</comment>
<accession>W8Y5S0</accession>
<dbReference type="InterPro" id="IPR020900">
    <property type="entry name" value="Arg_repress_DNA-bd"/>
</dbReference>
<dbReference type="InterPro" id="IPR001669">
    <property type="entry name" value="Arg_repress"/>
</dbReference>
<dbReference type="Pfam" id="PF01316">
    <property type="entry name" value="Arg_repressor"/>
    <property type="match status" value="1"/>
</dbReference>
<dbReference type="UniPathway" id="UPA00068"/>
<keyword evidence="1" id="KW-0055">Arginine biosynthesis</keyword>
<dbReference type="SUPFAM" id="SSF46785">
    <property type="entry name" value="Winged helix' DNA-binding domain"/>
    <property type="match status" value="1"/>
</dbReference>
<comment type="similarity">
    <text evidence="1">Belongs to the ArgR family.</text>
</comment>
<dbReference type="HAMAP" id="MF_00173">
    <property type="entry name" value="Arg_repressor"/>
    <property type="match status" value="1"/>
</dbReference>
<keyword evidence="1" id="KW-0805">Transcription regulation</keyword>
<dbReference type="Proteomes" id="UP000030682">
    <property type="component" value="Unassembled WGS sequence"/>
</dbReference>
<keyword evidence="1" id="KW-0238">DNA-binding</keyword>
<dbReference type="PRINTS" id="PR01467">
    <property type="entry name" value="ARGREPRESSOR"/>
</dbReference>
<dbReference type="InterPro" id="IPR036388">
    <property type="entry name" value="WH-like_DNA-bd_sf"/>
</dbReference>
<evidence type="ECO:0000259" key="2">
    <source>
        <dbReference type="Pfam" id="PF01316"/>
    </source>
</evidence>
<name>W8Y5S0_BACTU</name>
<comment type="pathway">
    <text evidence="1">Amino-acid biosynthesis; L-arginine biosynthesis [regulation].</text>
</comment>
<sequence length="102" mass="12255">MKKEKRQRLIKQFVKEYEIDKQERLVELLAKKDVLVTQATISRDIRELNLTKVPSQEGLMIYKVFSEEHLQTDIKLKKKLREVVVKIDCVDQLESFNIKEYF</sequence>
<dbReference type="PANTHER" id="PTHR34471:SF1">
    <property type="entry name" value="ARGININE REPRESSOR"/>
    <property type="match status" value="1"/>
</dbReference>
<reference evidence="3" key="1">
    <citation type="submission" date="2014-01" db="EMBL/GenBank/DDBJ databases">
        <title>Draft genome sequence of highly nematicidal Bacillus thuringiensis DB27.</title>
        <authorList>
            <person name="Iatsenko I."/>
            <person name="Pickard D."/>
            <person name="Corton C."/>
            <person name="Dougan G."/>
            <person name="Sommer R.J."/>
        </authorList>
    </citation>
    <scope>NUCLEOTIDE SEQUENCE [LARGE SCALE GENOMIC DNA]</scope>
    <source>
        <strain evidence="3">DB27</strain>
    </source>
</reference>
<dbReference type="HOGENOM" id="CLU_097103_6_0_9"/>
<dbReference type="AlphaFoldDB" id="W8Y5S0"/>
<dbReference type="GO" id="GO:0006526">
    <property type="term" value="P:L-arginine biosynthetic process"/>
    <property type="evidence" value="ECO:0007669"/>
    <property type="project" value="UniProtKB-UniPathway"/>
</dbReference>
<evidence type="ECO:0000256" key="1">
    <source>
        <dbReference type="HAMAP-Rule" id="MF_00173"/>
    </source>
</evidence>
<gene>
    <name evidence="1" type="primary">argR</name>
    <name evidence="3" type="ORF">BTDB27_000103</name>
</gene>
<dbReference type="PANTHER" id="PTHR34471">
    <property type="entry name" value="ARGININE REPRESSOR"/>
    <property type="match status" value="1"/>
</dbReference>
<keyword evidence="1" id="KW-0963">Cytoplasm</keyword>
<comment type="subcellular location">
    <subcellularLocation>
        <location evidence="1">Cytoplasm</location>
    </subcellularLocation>
</comment>
<keyword evidence="1" id="KW-0804">Transcription</keyword>
<dbReference type="GO" id="GO:0003677">
    <property type="term" value="F:DNA binding"/>
    <property type="evidence" value="ECO:0007669"/>
    <property type="project" value="UniProtKB-KW"/>
</dbReference>
<dbReference type="GO" id="GO:0003700">
    <property type="term" value="F:DNA-binding transcription factor activity"/>
    <property type="evidence" value="ECO:0007669"/>
    <property type="project" value="UniProtKB-UniRule"/>
</dbReference>
<dbReference type="GO" id="GO:0005737">
    <property type="term" value="C:cytoplasm"/>
    <property type="evidence" value="ECO:0007669"/>
    <property type="project" value="UniProtKB-SubCell"/>
</dbReference>
<dbReference type="InterPro" id="IPR036390">
    <property type="entry name" value="WH_DNA-bd_sf"/>
</dbReference>
<keyword evidence="1" id="KW-0678">Repressor</keyword>
<dbReference type="EMBL" id="HG810016">
    <property type="protein sequence ID" value="CDN33761.1"/>
    <property type="molecule type" value="Genomic_DNA"/>
</dbReference>
<proteinExistence type="inferred from homology"/>
<protein>
    <recommendedName>
        <fullName evidence="1">Arginine repressor</fullName>
    </recommendedName>
</protein>
<keyword evidence="1" id="KW-0028">Amino-acid biosynthesis</keyword>
<dbReference type="GO" id="GO:1900079">
    <property type="term" value="P:regulation of arginine biosynthetic process"/>
    <property type="evidence" value="ECO:0007669"/>
    <property type="project" value="UniProtKB-UniRule"/>
</dbReference>